<dbReference type="RefSeq" id="WP_379592428.1">
    <property type="nucleotide sequence ID" value="NZ_JBHTKK010000014.1"/>
</dbReference>
<keyword evidence="13" id="KW-1185">Reference proteome</keyword>
<comment type="function">
    <text evidence="10">Catalyzes quinol oxidation with the concomitant reduction of oxygen to water.</text>
</comment>
<proteinExistence type="inferred from homology"/>
<comment type="catalytic activity">
    <reaction evidence="1 10">
        <text>2 a quinol + O2 = 2 a quinone + 2 H2O</text>
        <dbReference type="Rhea" id="RHEA:55376"/>
        <dbReference type="ChEBI" id="CHEBI:15377"/>
        <dbReference type="ChEBI" id="CHEBI:15379"/>
        <dbReference type="ChEBI" id="CHEBI:24646"/>
        <dbReference type="ChEBI" id="CHEBI:132124"/>
    </reaction>
</comment>
<feature type="transmembrane region" description="Helical" evidence="10">
    <location>
        <begin position="93"/>
        <end position="111"/>
    </location>
</feature>
<comment type="subcellular location">
    <subcellularLocation>
        <location evidence="2 9">Cell membrane</location>
        <topology evidence="2 9">Multi-pass membrane protein</topology>
    </subcellularLocation>
</comment>
<feature type="transmembrane region" description="Helical" evidence="10">
    <location>
        <begin position="174"/>
        <end position="196"/>
    </location>
</feature>
<dbReference type="Gene3D" id="1.20.120.80">
    <property type="entry name" value="Cytochrome c oxidase, subunit III, four-helix bundle"/>
    <property type="match status" value="1"/>
</dbReference>
<evidence type="ECO:0000256" key="1">
    <source>
        <dbReference type="ARBA" id="ARBA00000725"/>
    </source>
</evidence>
<dbReference type="InterPro" id="IPR000298">
    <property type="entry name" value="Cyt_c_oxidase-like_su3"/>
</dbReference>
<feature type="transmembrane region" description="Helical" evidence="10">
    <location>
        <begin position="65"/>
        <end position="86"/>
    </location>
</feature>
<dbReference type="PANTHER" id="PTHR11403:SF2">
    <property type="entry name" value="CYTOCHROME BO(3) UBIQUINOL OXIDASE SUBUNIT 3"/>
    <property type="match status" value="1"/>
</dbReference>
<organism evidence="12 13">
    <name type="scientific">Oceanobacillus locisalsi</name>
    <dbReference type="NCBI Taxonomy" id="546107"/>
    <lineage>
        <taxon>Bacteria</taxon>
        <taxon>Bacillati</taxon>
        <taxon>Bacillota</taxon>
        <taxon>Bacilli</taxon>
        <taxon>Bacillales</taxon>
        <taxon>Bacillaceae</taxon>
        <taxon>Oceanobacillus</taxon>
    </lineage>
</organism>
<evidence type="ECO:0000256" key="7">
    <source>
        <dbReference type="ARBA" id="ARBA00023002"/>
    </source>
</evidence>
<evidence type="ECO:0000313" key="13">
    <source>
        <dbReference type="Proteomes" id="UP001597041"/>
    </source>
</evidence>
<evidence type="ECO:0000256" key="10">
    <source>
        <dbReference type="RuleBase" id="RU367152"/>
    </source>
</evidence>
<feature type="domain" description="Heme-copper oxidase subunit III family profile" evidence="11">
    <location>
        <begin position="1"/>
        <end position="199"/>
    </location>
</feature>
<dbReference type="PROSITE" id="PS50253">
    <property type="entry name" value="COX3"/>
    <property type="match status" value="1"/>
</dbReference>
<feature type="transmembrane region" description="Helical" evidence="10">
    <location>
        <begin position="143"/>
        <end position="162"/>
    </location>
</feature>
<evidence type="ECO:0000256" key="3">
    <source>
        <dbReference type="ARBA" id="ARBA00010581"/>
    </source>
</evidence>
<keyword evidence="5 9" id="KW-0812">Transmembrane</keyword>
<comment type="similarity">
    <text evidence="3 9">Belongs to the cytochrome c oxidase subunit 3 family.</text>
</comment>
<gene>
    <name evidence="12" type="primary">qoxC</name>
    <name evidence="12" type="ORF">ACFQ19_12165</name>
</gene>
<keyword evidence="7 10" id="KW-0560">Oxidoreductase</keyword>
<dbReference type="InterPro" id="IPR013833">
    <property type="entry name" value="Cyt_c_oxidase_su3_a-hlx"/>
</dbReference>
<keyword evidence="4 10" id="KW-1003">Cell membrane</keyword>
<dbReference type="InterPro" id="IPR024791">
    <property type="entry name" value="Cyt_c/ubiquinol_Oxase_su3"/>
</dbReference>
<comment type="caution">
    <text evidence="12">The sequence shown here is derived from an EMBL/GenBank/DDBJ whole genome shotgun (WGS) entry which is preliminary data.</text>
</comment>
<evidence type="ECO:0000259" key="11">
    <source>
        <dbReference type="PROSITE" id="PS50253"/>
    </source>
</evidence>
<dbReference type="EMBL" id="JBHTKK010000014">
    <property type="protein sequence ID" value="MFD1066783.1"/>
    <property type="molecule type" value="Genomic_DNA"/>
</dbReference>
<dbReference type="EC" id="1.10.3.-" evidence="10"/>
<dbReference type="Proteomes" id="UP001597041">
    <property type="component" value="Unassembled WGS sequence"/>
</dbReference>
<dbReference type="SUPFAM" id="SSF81452">
    <property type="entry name" value="Cytochrome c oxidase subunit III-like"/>
    <property type="match status" value="1"/>
</dbReference>
<keyword evidence="8 10" id="KW-0472">Membrane</keyword>
<evidence type="ECO:0000256" key="9">
    <source>
        <dbReference type="RuleBase" id="RU003376"/>
    </source>
</evidence>
<name>A0ABW3NGK5_9BACI</name>
<evidence type="ECO:0000256" key="8">
    <source>
        <dbReference type="ARBA" id="ARBA00023136"/>
    </source>
</evidence>
<dbReference type="InterPro" id="IPR033946">
    <property type="entry name" value="Ubiquinol_oxase_su3_dom"/>
</dbReference>
<dbReference type="InterPro" id="IPR014246">
    <property type="entry name" value="QoxC"/>
</dbReference>
<dbReference type="PANTHER" id="PTHR11403">
    <property type="entry name" value="CYTOCHROME C OXIDASE SUBUNIT III"/>
    <property type="match status" value="1"/>
</dbReference>
<dbReference type="InterPro" id="IPR035973">
    <property type="entry name" value="Cyt_c_oxidase_su3-like_sf"/>
</dbReference>
<accession>A0ABW3NGK5</accession>
<dbReference type="CDD" id="cd02863">
    <property type="entry name" value="Ubiquinol_oxidase_III"/>
    <property type="match status" value="1"/>
</dbReference>
<evidence type="ECO:0000313" key="12">
    <source>
        <dbReference type="EMBL" id="MFD1066783.1"/>
    </source>
</evidence>
<evidence type="ECO:0000256" key="6">
    <source>
        <dbReference type="ARBA" id="ARBA00022989"/>
    </source>
</evidence>
<dbReference type="NCBIfam" id="TIGR02897">
    <property type="entry name" value="QoxC"/>
    <property type="match status" value="1"/>
</dbReference>
<sequence>MKQDSQNLPLEYSTETNKMNILGFWIFLSAEIMLFATLFTTYFVYEGRGVGSGPSGPEIFELPPVLIETFVLLTSSFTIGLAVHAMRIKRVKAMIVFMVMTLLLGAGFLGVEIYEFVHYYHVGATLQTSGFTAVLLTTLGTHGAHVAFGLFWGIMIIIQIVRNGLNAQTANKSFIFSLYWHFLDVVWIFIFSFIYLKGMM</sequence>
<reference evidence="13" key="1">
    <citation type="journal article" date="2019" name="Int. J. Syst. Evol. Microbiol.">
        <title>The Global Catalogue of Microorganisms (GCM) 10K type strain sequencing project: providing services to taxonomists for standard genome sequencing and annotation.</title>
        <authorList>
            <consortium name="The Broad Institute Genomics Platform"/>
            <consortium name="The Broad Institute Genome Sequencing Center for Infectious Disease"/>
            <person name="Wu L."/>
            <person name="Ma J."/>
        </authorList>
    </citation>
    <scope>NUCLEOTIDE SEQUENCE [LARGE SCALE GENOMIC DNA]</scope>
    <source>
        <strain evidence="13">CCUG 56608</strain>
    </source>
</reference>
<evidence type="ECO:0000256" key="2">
    <source>
        <dbReference type="ARBA" id="ARBA00004651"/>
    </source>
</evidence>
<feature type="transmembrane region" description="Helical" evidence="10">
    <location>
        <begin position="21"/>
        <end position="45"/>
    </location>
</feature>
<evidence type="ECO:0000256" key="4">
    <source>
        <dbReference type="ARBA" id="ARBA00022475"/>
    </source>
</evidence>
<dbReference type="Pfam" id="PF00510">
    <property type="entry name" value="COX3"/>
    <property type="match status" value="1"/>
</dbReference>
<protein>
    <recommendedName>
        <fullName evidence="10">Quinol oxidase subunit 3</fullName>
        <ecNumber evidence="10">1.10.3.-</ecNumber>
    </recommendedName>
</protein>
<evidence type="ECO:0000256" key="5">
    <source>
        <dbReference type="ARBA" id="ARBA00022692"/>
    </source>
</evidence>
<keyword evidence="6 10" id="KW-1133">Transmembrane helix</keyword>